<dbReference type="SMART" id="SM00953">
    <property type="entry name" value="RES"/>
    <property type="match status" value="1"/>
</dbReference>
<dbReference type="AlphaFoldDB" id="A0AB39XW88"/>
<dbReference type="EMBL" id="CP165734">
    <property type="protein sequence ID" value="XDV61448.1"/>
    <property type="molecule type" value="Genomic_DNA"/>
</dbReference>
<proteinExistence type="predicted"/>
<dbReference type="Pfam" id="PF08808">
    <property type="entry name" value="RES"/>
    <property type="match status" value="1"/>
</dbReference>
<evidence type="ECO:0000259" key="1">
    <source>
        <dbReference type="SMART" id="SM00953"/>
    </source>
</evidence>
<dbReference type="InterPro" id="IPR014914">
    <property type="entry name" value="RES_dom"/>
</dbReference>
<dbReference type="RefSeq" id="WP_369726786.1">
    <property type="nucleotide sequence ID" value="NZ_CP165734.1"/>
</dbReference>
<reference evidence="2" key="1">
    <citation type="submission" date="2024-08" db="EMBL/GenBank/DDBJ databases">
        <authorList>
            <person name="Chaddad Z."/>
            <person name="Lamrabet M."/>
            <person name="Bouhnik O."/>
            <person name="Alami S."/>
            <person name="Wipf D."/>
            <person name="Courty P.E."/>
            <person name="Missbah El Idrissi M."/>
        </authorList>
    </citation>
    <scope>NUCLEOTIDE SEQUENCE</scope>
    <source>
        <strain evidence="2">LLZ17</strain>
    </source>
</reference>
<organism evidence="2">
    <name type="scientific">Bradyrhizobium sp. LLZ17</name>
    <dbReference type="NCBI Taxonomy" id="3239388"/>
    <lineage>
        <taxon>Bacteria</taxon>
        <taxon>Pseudomonadati</taxon>
        <taxon>Pseudomonadota</taxon>
        <taxon>Alphaproteobacteria</taxon>
        <taxon>Hyphomicrobiales</taxon>
        <taxon>Nitrobacteraceae</taxon>
        <taxon>Bradyrhizobium</taxon>
    </lineage>
</organism>
<gene>
    <name evidence="2" type="ORF">AB8Z38_09045</name>
</gene>
<name>A0AB39XW88_9BRAD</name>
<sequence length="162" mass="18706">MNVQKSDRVLRCYRIGDPDGAFPIYDAEGARLYPGRWNTPWSPVIYTSEHYSTAMLEKLVHANLVMPANQHFIEITIPNGVSYEVFQTAAHPGWDSRNETICKNFAQVWYDEKRSAMLIVPSIPARLERNFLINPTHPDAKSLSHTMPEPVWWDERLYSRGT</sequence>
<accession>A0AB39XW88</accession>
<feature type="domain" description="RES" evidence="1">
    <location>
        <begin position="24"/>
        <end position="147"/>
    </location>
</feature>
<evidence type="ECO:0000313" key="2">
    <source>
        <dbReference type="EMBL" id="XDV61448.1"/>
    </source>
</evidence>
<protein>
    <submittedName>
        <fullName evidence="2">RES family NAD+ phosphorylase</fullName>
    </submittedName>
</protein>